<evidence type="ECO:0000313" key="2">
    <source>
        <dbReference type="EMBL" id="MBW91773.1"/>
    </source>
</evidence>
<feature type="compositionally biased region" description="Polar residues" evidence="1">
    <location>
        <begin position="12"/>
        <end position="27"/>
    </location>
</feature>
<sequence>MHITKAIKHEITTSQSVTDTVETPSKSTMKKLSYDQCTK</sequence>
<protein>
    <submittedName>
        <fullName evidence="2">Uncharacterized protein</fullName>
    </submittedName>
</protein>
<feature type="region of interest" description="Disordered" evidence="1">
    <location>
        <begin position="1"/>
        <end position="39"/>
    </location>
</feature>
<name>A0A2P2JE85_RHIMU</name>
<reference evidence="2" key="1">
    <citation type="submission" date="2018-02" db="EMBL/GenBank/DDBJ databases">
        <title>Rhizophora mucronata_Transcriptome.</title>
        <authorList>
            <person name="Meera S.P."/>
            <person name="Sreeshan A."/>
            <person name="Augustine A."/>
        </authorList>
    </citation>
    <scope>NUCLEOTIDE SEQUENCE</scope>
    <source>
        <tissue evidence="2">Leaf</tissue>
    </source>
</reference>
<dbReference type="AlphaFoldDB" id="A0A2P2JE85"/>
<organism evidence="2">
    <name type="scientific">Rhizophora mucronata</name>
    <name type="common">Asiatic mangrove</name>
    <dbReference type="NCBI Taxonomy" id="61149"/>
    <lineage>
        <taxon>Eukaryota</taxon>
        <taxon>Viridiplantae</taxon>
        <taxon>Streptophyta</taxon>
        <taxon>Embryophyta</taxon>
        <taxon>Tracheophyta</taxon>
        <taxon>Spermatophyta</taxon>
        <taxon>Magnoliopsida</taxon>
        <taxon>eudicotyledons</taxon>
        <taxon>Gunneridae</taxon>
        <taxon>Pentapetalae</taxon>
        <taxon>rosids</taxon>
        <taxon>fabids</taxon>
        <taxon>Malpighiales</taxon>
        <taxon>Rhizophoraceae</taxon>
        <taxon>Rhizophora</taxon>
    </lineage>
</organism>
<accession>A0A2P2JE85</accession>
<proteinExistence type="predicted"/>
<dbReference type="EMBL" id="GGEC01011290">
    <property type="protein sequence ID" value="MBW91773.1"/>
    <property type="molecule type" value="Transcribed_RNA"/>
</dbReference>
<evidence type="ECO:0000256" key="1">
    <source>
        <dbReference type="SAM" id="MobiDB-lite"/>
    </source>
</evidence>